<dbReference type="PANTHER" id="PTHR22705:SF0">
    <property type="entry name" value="ZZ-TYPE ZINC FINGER-CONTAINING PROTEIN 3"/>
    <property type="match status" value="1"/>
</dbReference>
<protein>
    <recommendedName>
        <fullName evidence="11">ZZ-type zinc finger-containing protein 3</fullName>
    </recommendedName>
</protein>
<dbReference type="SUPFAM" id="SSF57850">
    <property type="entry name" value="RING/U-box"/>
    <property type="match status" value="1"/>
</dbReference>
<dbReference type="AlphaFoldDB" id="A0AAV1YQ80"/>
<dbReference type="SUPFAM" id="SSF46689">
    <property type="entry name" value="Homeodomain-like"/>
    <property type="match status" value="1"/>
</dbReference>
<dbReference type="SMART" id="SM00717">
    <property type="entry name" value="SANT"/>
    <property type="match status" value="1"/>
</dbReference>
<evidence type="ECO:0008006" key="11">
    <source>
        <dbReference type="Google" id="ProtNLM"/>
    </source>
</evidence>
<feature type="domain" description="Myb-like" evidence="7">
    <location>
        <begin position="200"/>
        <end position="249"/>
    </location>
</feature>
<keyword evidence="4" id="KW-0862">Zinc</keyword>
<accession>A0AAV1YQ80</accession>
<dbReference type="GO" id="GO:0008270">
    <property type="term" value="F:zinc ion binding"/>
    <property type="evidence" value="ECO:0007669"/>
    <property type="project" value="UniProtKB-KW"/>
</dbReference>
<evidence type="ECO:0000256" key="6">
    <source>
        <dbReference type="SAM" id="Coils"/>
    </source>
</evidence>
<evidence type="ECO:0000256" key="4">
    <source>
        <dbReference type="ARBA" id="ARBA00022833"/>
    </source>
</evidence>
<dbReference type="InterPro" id="IPR037830">
    <property type="entry name" value="ZZZ3"/>
</dbReference>
<dbReference type="Proteomes" id="UP001497382">
    <property type="component" value="Unassembled WGS sequence"/>
</dbReference>
<dbReference type="InterPro" id="IPR000433">
    <property type="entry name" value="Znf_ZZ"/>
</dbReference>
<dbReference type="EMBL" id="CAXIEN010000001">
    <property type="protein sequence ID" value="CAL1260948.1"/>
    <property type="molecule type" value="Genomic_DNA"/>
</dbReference>
<dbReference type="PROSITE" id="PS50090">
    <property type="entry name" value="MYB_LIKE"/>
    <property type="match status" value="1"/>
</dbReference>
<dbReference type="InterPro" id="IPR009057">
    <property type="entry name" value="Homeodomain-like_sf"/>
</dbReference>
<name>A0AAV1YQ80_9ARAC</name>
<proteinExistence type="predicted"/>
<evidence type="ECO:0000313" key="10">
    <source>
        <dbReference type="Proteomes" id="UP001497382"/>
    </source>
</evidence>
<dbReference type="Gene3D" id="3.30.60.90">
    <property type="match status" value="1"/>
</dbReference>
<evidence type="ECO:0000256" key="1">
    <source>
        <dbReference type="ARBA" id="ARBA00004123"/>
    </source>
</evidence>
<dbReference type="Pfam" id="PF00569">
    <property type="entry name" value="ZZ"/>
    <property type="match status" value="1"/>
</dbReference>
<keyword evidence="6" id="KW-0175">Coiled coil</keyword>
<feature type="coiled-coil region" evidence="6">
    <location>
        <begin position="85"/>
        <end position="115"/>
    </location>
</feature>
<evidence type="ECO:0000256" key="5">
    <source>
        <dbReference type="PROSITE-ProRule" id="PRU00228"/>
    </source>
</evidence>
<dbReference type="InterPro" id="IPR001005">
    <property type="entry name" value="SANT/Myb"/>
</dbReference>
<keyword evidence="2" id="KW-0479">Metal-binding</keyword>
<dbReference type="GO" id="GO:0005634">
    <property type="term" value="C:nucleus"/>
    <property type="evidence" value="ECO:0007669"/>
    <property type="project" value="UniProtKB-SubCell"/>
</dbReference>
<gene>
    <name evidence="9" type="ORF">LARSCL_LOCUS115</name>
</gene>
<keyword evidence="10" id="KW-1185">Reference proteome</keyword>
<evidence type="ECO:0000256" key="3">
    <source>
        <dbReference type="ARBA" id="ARBA00022771"/>
    </source>
</evidence>
<evidence type="ECO:0000259" key="7">
    <source>
        <dbReference type="PROSITE" id="PS50090"/>
    </source>
</evidence>
<evidence type="ECO:0000256" key="2">
    <source>
        <dbReference type="ARBA" id="ARBA00022723"/>
    </source>
</evidence>
<organism evidence="9 10">
    <name type="scientific">Larinioides sclopetarius</name>
    <dbReference type="NCBI Taxonomy" id="280406"/>
    <lineage>
        <taxon>Eukaryota</taxon>
        <taxon>Metazoa</taxon>
        <taxon>Ecdysozoa</taxon>
        <taxon>Arthropoda</taxon>
        <taxon>Chelicerata</taxon>
        <taxon>Arachnida</taxon>
        <taxon>Araneae</taxon>
        <taxon>Araneomorphae</taxon>
        <taxon>Entelegynae</taxon>
        <taxon>Araneoidea</taxon>
        <taxon>Araneidae</taxon>
        <taxon>Larinioides</taxon>
    </lineage>
</organism>
<keyword evidence="3 5" id="KW-0863">Zinc-finger</keyword>
<comment type="caution">
    <text evidence="9">The sequence shown here is derived from an EMBL/GenBank/DDBJ whole genome shotgun (WGS) entry which is preliminary data.</text>
</comment>
<comment type="subcellular location">
    <subcellularLocation>
        <location evidence="1">Nucleus</location>
    </subcellularLocation>
</comment>
<dbReference type="GO" id="GO:0070461">
    <property type="term" value="C:SAGA-type complex"/>
    <property type="evidence" value="ECO:0007669"/>
    <property type="project" value="UniProtKB-ARBA"/>
</dbReference>
<feature type="domain" description="ZZ-type" evidence="8">
    <location>
        <begin position="340"/>
        <end position="399"/>
    </location>
</feature>
<dbReference type="PROSITE" id="PS50135">
    <property type="entry name" value="ZF_ZZ_2"/>
    <property type="match status" value="1"/>
</dbReference>
<evidence type="ECO:0000313" key="9">
    <source>
        <dbReference type="EMBL" id="CAL1260948.1"/>
    </source>
</evidence>
<evidence type="ECO:0000259" key="8">
    <source>
        <dbReference type="PROSITE" id="PS50135"/>
    </source>
</evidence>
<dbReference type="InterPro" id="IPR043145">
    <property type="entry name" value="Znf_ZZ_sf"/>
</dbReference>
<dbReference type="Gene3D" id="1.10.10.60">
    <property type="entry name" value="Homeodomain-like"/>
    <property type="match status" value="1"/>
</dbReference>
<dbReference type="CDD" id="cd00167">
    <property type="entry name" value="SANT"/>
    <property type="match status" value="1"/>
</dbReference>
<sequence length="424" mass="49236">MYCVIMEHSACNEIEQEEYIDVETPDIPSSQNETTIFPDRITLSDKEMTDILNDPANNPPEIDYDSIGEFCFESDHLALKGNSDYKNLIEAIVVLEAQKAQAVKDIEKLAKLKKEALADPFEFLERIRRKEDMNFPVPQKIHPVPVIDWSKYALSGNPATYERRQISLNRHVSQNLSRNNVKGKFNFPANENKSGEIYHPWTEEELKRLKELLIDFPPEEAEVHRWEKIANGLETRTPLEVATRVHKFYSSLAEDKTINLGNMPDLNLLRKYWHTGNTTEISSQDQKQNVEQLMETQADVSDEEEISHELRDTAEYKELIFLKKLLREKVIEESNSLIPHIGYKCYRCKTEPIVGVRWHCTECPPSLCMDFCDDCSQSMHETAQHTADHHLEKIYASKGFVDRDYMHFLGNDYNYLDPNYMPAT</sequence>
<dbReference type="PANTHER" id="PTHR22705">
    <property type="entry name" value="ZINC FINGER, ZZ DOMAIN CONTAINING 3"/>
    <property type="match status" value="1"/>
</dbReference>
<reference evidence="9 10" key="1">
    <citation type="submission" date="2024-04" db="EMBL/GenBank/DDBJ databases">
        <authorList>
            <person name="Rising A."/>
            <person name="Reimegard J."/>
            <person name="Sonavane S."/>
            <person name="Akerstrom W."/>
            <person name="Nylinder S."/>
            <person name="Hedman E."/>
            <person name="Kallberg Y."/>
        </authorList>
    </citation>
    <scope>NUCLEOTIDE SEQUENCE [LARGE SCALE GENOMIC DNA]</scope>
</reference>